<accession>A0AAQ4DUR5</accession>
<dbReference type="Proteomes" id="UP001321473">
    <property type="component" value="Unassembled WGS sequence"/>
</dbReference>
<dbReference type="EMBL" id="JARKHS020026578">
    <property type="protein sequence ID" value="KAK8766205.1"/>
    <property type="molecule type" value="Genomic_DNA"/>
</dbReference>
<evidence type="ECO:0000313" key="2">
    <source>
        <dbReference type="Proteomes" id="UP001321473"/>
    </source>
</evidence>
<comment type="caution">
    <text evidence="1">The sequence shown here is derived from an EMBL/GenBank/DDBJ whole genome shotgun (WGS) entry which is preliminary data.</text>
</comment>
<proteinExistence type="predicted"/>
<dbReference type="AlphaFoldDB" id="A0AAQ4DUR5"/>
<evidence type="ECO:0000313" key="1">
    <source>
        <dbReference type="EMBL" id="KAK8766205.1"/>
    </source>
</evidence>
<organism evidence="1 2">
    <name type="scientific">Amblyomma americanum</name>
    <name type="common">Lone star tick</name>
    <dbReference type="NCBI Taxonomy" id="6943"/>
    <lineage>
        <taxon>Eukaryota</taxon>
        <taxon>Metazoa</taxon>
        <taxon>Ecdysozoa</taxon>
        <taxon>Arthropoda</taxon>
        <taxon>Chelicerata</taxon>
        <taxon>Arachnida</taxon>
        <taxon>Acari</taxon>
        <taxon>Parasitiformes</taxon>
        <taxon>Ixodida</taxon>
        <taxon>Ixodoidea</taxon>
        <taxon>Ixodidae</taxon>
        <taxon>Amblyomminae</taxon>
        <taxon>Amblyomma</taxon>
    </lineage>
</organism>
<reference evidence="1 2" key="1">
    <citation type="journal article" date="2023" name="Arcadia Sci">
        <title>De novo assembly of a long-read Amblyomma americanum tick genome.</title>
        <authorList>
            <person name="Chou S."/>
            <person name="Poskanzer K.E."/>
            <person name="Rollins M."/>
            <person name="Thuy-Boun P.S."/>
        </authorList>
    </citation>
    <scope>NUCLEOTIDE SEQUENCE [LARGE SCALE GENOMIC DNA]</scope>
    <source>
        <strain evidence="1">F_SG_1</strain>
        <tissue evidence="1">Salivary glands</tissue>
    </source>
</reference>
<name>A0AAQ4DUR5_AMBAM</name>
<sequence>MGVTVFRPHLDFNKTCREKDVLPVSLRLKRPVTTPEGLRLVSKPEQRLLCARIHERHSVRKKELDLFFTCRQLEHRMPKLFPCVQAFADESAAILANKRLTSGKKLVALQKSKQKPDPQSSGFIKNISSRHLTRHQSSVLAKGLGFNMSSVPGLPKLVAAVEDA</sequence>
<keyword evidence="2" id="KW-1185">Reference proteome</keyword>
<protein>
    <submittedName>
        <fullName evidence="1">Uncharacterized protein</fullName>
    </submittedName>
</protein>
<gene>
    <name evidence="1" type="ORF">V5799_007014</name>
</gene>